<dbReference type="RefSeq" id="XP_065672594.1">
    <property type="nucleotide sequence ID" value="XM_065816522.1"/>
</dbReference>
<feature type="compositionally biased region" description="Basic and acidic residues" evidence="1">
    <location>
        <begin position="270"/>
        <end position="281"/>
    </location>
</feature>
<reference evidence="3 4" key="1">
    <citation type="submission" date="2025-05" db="UniProtKB">
        <authorList>
            <consortium name="RefSeq"/>
        </authorList>
    </citation>
    <scope>IDENTIFICATION</scope>
</reference>
<protein>
    <submittedName>
        <fullName evidence="3 4">Uncharacterized protein</fullName>
    </submittedName>
</protein>
<gene>
    <name evidence="3 4 5 6" type="primary">LOC100211556</name>
</gene>
<accession>A0ABM4DDV5</accession>
<sequence>MEENSLSSENSQVPVSSTDNQNLESKNSAKPADKVEAKKCGKLPSKPAKKPLSPSKPSVSAAKNVKKPLSKTEVDTKVIPKTLSNGQTKHEEKPKPSHVVQKDVIRNKATSVSSAKKTTSVSTVISTSKDSTVATKVSKASNEVKQNTISSKKATTTTDGVHAATKSTPEPSSHSQESKVNSNKLSSSLQPKSAKSKPAVETSKDAKPVASKQIKSTVTVVAKPAPKSTDIKPTSAKPKPPGKVADKLGSAKVSTASKPSPSVKGIKKVPPKEKASNVLKDDSNKLESEIKTEIINVVSDNPLLEVSEKPNDYMQVESDKVVVELKPSILNEVNNLDSVENEHIEENVHTESEQHTEGVVESFIENHIHHEIPAVIPLDETPAIVTSSLTAEVKESVVSHPPSEEHLDEENEEQIENRKQKFLDVTNPTSCFDEASSKPIFSTSLDEPMDSENKDLEVLKSHIISESSEIIGNENWIKRIKDANDQDEQDEANLMGNTILNPELVDLANFQNKTLEINKQELLDYLDQNAANHNDATNEANYILSDKNCEEASEEIYLNVGENEMKSCNNKNLIDDQYDKDECCKDNIREDNVDEYEGHNDNNNNNLYDSYVDNKDAHIMKPEDIHHVCIDAVNVHESCEDSVDHNNFNINENGSDLYENSVNVHESCEDSVDHNNFNNNESGSDLYENSVNVHESSEDYANDSCVGSVYVQNLFEDSVQISCEDYVHNSCEDSCVHDITHNSSKDIIDNDLCKDNKNSCVGSNYVYDSFKDSDMVHEICEDMLNSDKSSLVLNSLVSTNDGSYENASLVEKTEFIEASVLIDKDSEVENKNDCQLTDDSDNPTLENNFKNTFDNVSRREISLDHFHLGSDELEKRDQNLVSCCDCRDEIEQVDINSFNKFHYSDTQYLDDNCNVLEKNVINEILCDTKLRTKEPSEIIFTKEPLEIYNDFSVVDTRLCDENQSECANNEDFQPNITSSDESLADENSKYASVFHFNVNENQFDLSSHENCLSNEIHDKIFPETKKDVFHEYEKQSFEADENQLEKDLSDESE</sequence>
<evidence type="ECO:0000313" key="6">
    <source>
        <dbReference type="RefSeq" id="XP_065672595.1"/>
    </source>
</evidence>
<evidence type="ECO:0000313" key="4">
    <source>
        <dbReference type="RefSeq" id="XP_065672593.1"/>
    </source>
</evidence>
<feature type="compositionally biased region" description="Basic and acidic residues" evidence="1">
    <location>
        <begin position="88"/>
        <end position="106"/>
    </location>
</feature>
<proteinExistence type="predicted"/>
<feature type="compositionally biased region" description="Polar residues" evidence="1">
    <location>
        <begin position="1"/>
        <end position="28"/>
    </location>
</feature>
<feature type="compositionally biased region" description="Low complexity" evidence="1">
    <location>
        <begin position="42"/>
        <end position="63"/>
    </location>
</feature>
<dbReference type="RefSeq" id="XP_065672595.1">
    <property type="nucleotide sequence ID" value="XM_065816523.1"/>
</dbReference>
<dbReference type="RefSeq" id="XP_065672592.1">
    <property type="nucleotide sequence ID" value="XM_065816520.1"/>
</dbReference>
<name>A0ABM4DDV5_HYDVU</name>
<dbReference type="RefSeq" id="XP_065672593.1">
    <property type="nucleotide sequence ID" value="XM_065816521.1"/>
</dbReference>
<feature type="compositionally biased region" description="Polar residues" evidence="1">
    <location>
        <begin position="134"/>
        <end position="175"/>
    </location>
</feature>
<feature type="compositionally biased region" description="Low complexity" evidence="1">
    <location>
        <begin position="178"/>
        <end position="189"/>
    </location>
</feature>
<evidence type="ECO:0000256" key="1">
    <source>
        <dbReference type="SAM" id="MobiDB-lite"/>
    </source>
</evidence>
<evidence type="ECO:0000313" key="2">
    <source>
        <dbReference type="Proteomes" id="UP001652625"/>
    </source>
</evidence>
<evidence type="ECO:0000313" key="3">
    <source>
        <dbReference type="RefSeq" id="XP_065672592.1"/>
    </source>
</evidence>
<evidence type="ECO:0000313" key="5">
    <source>
        <dbReference type="RefSeq" id="XP_065672594.1"/>
    </source>
</evidence>
<dbReference type="GeneID" id="100211556"/>
<dbReference type="Proteomes" id="UP001652625">
    <property type="component" value="Chromosome 13"/>
</dbReference>
<feature type="compositionally biased region" description="Low complexity" evidence="1">
    <location>
        <begin position="108"/>
        <end position="133"/>
    </location>
</feature>
<feature type="region of interest" description="Disordered" evidence="1">
    <location>
        <begin position="1"/>
        <end position="281"/>
    </location>
</feature>
<organism evidence="2 6">
    <name type="scientific">Hydra vulgaris</name>
    <name type="common">Hydra</name>
    <name type="synonym">Hydra attenuata</name>
    <dbReference type="NCBI Taxonomy" id="6087"/>
    <lineage>
        <taxon>Eukaryota</taxon>
        <taxon>Metazoa</taxon>
        <taxon>Cnidaria</taxon>
        <taxon>Hydrozoa</taxon>
        <taxon>Hydroidolina</taxon>
        <taxon>Anthoathecata</taxon>
        <taxon>Aplanulata</taxon>
        <taxon>Hydridae</taxon>
        <taxon>Hydra</taxon>
    </lineage>
</organism>
<keyword evidence="2" id="KW-1185">Reference proteome</keyword>